<protein>
    <submittedName>
        <fullName evidence="2">YnfE family protein</fullName>
    </submittedName>
</protein>
<reference evidence="2 3" key="1">
    <citation type="submission" date="2023-02" db="EMBL/GenBank/DDBJ databases">
        <authorList>
            <person name="Olszewska D."/>
        </authorList>
    </citation>
    <scope>NUCLEOTIDE SEQUENCE [LARGE SCALE GENOMIC DNA]</scope>
    <source>
        <strain evidence="2 3">FDU301</strain>
    </source>
</reference>
<evidence type="ECO:0000256" key="1">
    <source>
        <dbReference type="SAM" id="Coils"/>
    </source>
</evidence>
<feature type="coiled-coil region" evidence="1">
    <location>
        <begin position="26"/>
        <end position="53"/>
    </location>
</feature>
<accession>A0ABD4WNQ0</accession>
<dbReference type="EMBL" id="JARAOX010000152">
    <property type="protein sequence ID" value="MDD9781815.1"/>
    <property type="molecule type" value="Genomic_DNA"/>
</dbReference>
<proteinExistence type="predicted"/>
<dbReference type="Proteomes" id="UP001213771">
    <property type="component" value="Unassembled WGS sequence"/>
</dbReference>
<evidence type="ECO:0000313" key="3">
    <source>
        <dbReference type="Proteomes" id="UP001213771"/>
    </source>
</evidence>
<sequence length="86" mass="9999">MISVEELRRYVDVVKKNIETMKAPDYEGKERDLENQQEELEQYERYLKAESISPEGFDGIVDAAVGYASKDISFSELEEVYNQLTK</sequence>
<dbReference type="Pfam" id="PF17452">
    <property type="entry name" value="YnfE"/>
    <property type="match status" value="1"/>
</dbReference>
<dbReference type="RefSeq" id="WP_235567333.1">
    <property type="nucleotide sequence ID" value="NZ_CM125967.1"/>
</dbReference>
<comment type="caution">
    <text evidence="2">The sequence shown here is derived from an EMBL/GenBank/DDBJ whole genome shotgun (WGS) entry which is preliminary data.</text>
</comment>
<organism evidence="2 3">
    <name type="scientific">Priestia megaterium</name>
    <name type="common">Bacillus megaterium</name>
    <dbReference type="NCBI Taxonomy" id="1404"/>
    <lineage>
        <taxon>Bacteria</taxon>
        <taxon>Bacillati</taxon>
        <taxon>Bacillota</taxon>
        <taxon>Bacilli</taxon>
        <taxon>Bacillales</taxon>
        <taxon>Bacillaceae</taxon>
        <taxon>Priestia</taxon>
    </lineage>
</organism>
<evidence type="ECO:0000313" key="2">
    <source>
        <dbReference type="EMBL" id="MDD9781815.1"/>
    </source>
</evidence>
<dbReference type="InterPro" id="IPR020302">
    <property type="entry name" value="YnfE-like"/>
</dbReference>
<name>A0ABD4WNQ0_PRIMG</name>
<keyword evidence="1" id="KW-0175">Coiled coil</keyword>
<gene>
    <name evidence="2" type="ORF">PVE99_05310</name>
</gene>
<dbReference type="AlphaFoldDB" id="A0ABD4WNQ0"/>